<gene>
    <name evidence="2" type="ORF">AOQ84DRAFT_369014</name>
</gene>
<dbReference type="EMBL" id="KV750904">
    <property type="protein sequence ID" value="OCL02689.1"/>
    <property type="molecule type" value="Genomic_DNA"/>
</dbReference>
<organism evidence="2 3">
    <name type="scientific">Glonium stellatum</name>
    <dbReference type="NCBI Taxonomy" id="574774"/>
    <lineage>
        <taxon>Eukaryota</taxon>
        <taxon>Fungi</taxon>
        <taxon>Dikarya</taxon>
        <taxon>Ascomycota</taxon>
        <taxon>Pezizomycotina</taxon>
        <taxon>Dothideomycetes</taxon>
        <taxon>Pleosporomycetidae</taxon>
        <taxon>Gloniales</taxon>
        <taxon>Gloniaceae</taxon>
        <taxon>Glonium</taxon>
    </lineage>
</organism>
<proteinExistence type="predicted"/>
<sequence>MDTATSNLLKAERQQLPKSMEHLRFAVTVDPVPVPKSSEATAAAATATVEATDAYGVPATFDPIRKPAHRSHDAANNQKRTDPFAFGSRYLEEGDDIFEFNAWDHVETDDAYKEFAELQYARQREAPVSEFDR</sequence>
<reference evidence="2 3" key="1">
    <citation type="journal article" date="2016" name="Nat. Commun.">
        <title>Ectomycorrhizal ecology is imprinted in the genome of the dominant symbiotic fungus Cenococcum geophilum.</title>
        <authorList>
            <consortium name="DOE Joint Genome Institute"/>
            <person name="Peter M."/>
            <person name="Kohler A."/>
            <person name="Ohm R.A."/>
            <person name="Kuo A."/>
            <person name="Krutzmann J."/>
            <person name="Morin E."/>
            <person name="Arend M."/>
            <person name="Barry K.W."/>
            <person name="Binder M."/>
            <person name="Choi C."/>
            <person name="Clum A."/>
            <person name="Copeland A."/>
            <person name="Grisel N."/>
            <person name="Haridas S."/>
            <person name="Kipfer T."/>
            <person name="LaButti K."/>
            <person name="Lindquist E."/>
            <person name="Lipzen A."/>
            <person name="Maire R."/>
            <person name="Meier B."/>
            <person name="Mihaltcheva S."/>
            <person name="Molinier V."/>
            <person name="Murat C."/>
            <person name="Poggeler S."/>
            <person name="Quandt C.A."/>
            <person name="Sperisen C."/>
            <person name="Tritt A."/>
            <person name="Tisserant E."/>
            <person name="Crous P.W."/>
            <person name="Henrissat B."/>
            <person name="Nehls U."/>
            <person name="Egli S."/>
            <person name="Spatafora J.W."/>
            <person name="Grigoriev I.V."/>
            <person name="Martin F.M."/>
        </authorList>
    </citation>
    <scope>NUCLEOTIDE SEQUENCE [LARGE SCALE GENOMIC DNA]</scope>
    <source>
        <strain evidence="2 3">CBS 207.34</strain>
    </source>
</reference>
<dbReference type="AlphaFoldDB" id="A0A8E2JMZ5"/>
<evidence type="ECO:0000313" key="3">
    <source>
        <dbReference type="Proteomes" id="UP000250140"/>
    </source>
</evidence>
<feature type="non-terminal residue" evidence="2">
    <location>
        <position position="133"/>
    </location>
</feature>
<keyword evidence="3" id="KW-1185">Reference proteome</keyword>
<dbReference type="OrthoDB" id="417697at2759"/>
<evidence type="ECO:0000313" key="2">
    <source>
        <dbReference type="EMBL" id="OCL02689.1"/>
    </source>
</evidence>
<name>A0A8E2JMZ5_9PEZI</name>
<evidence type="ECO:0000256" key="1">
    <source>
        <dbReference type="SAM" id="MobiDB-lite"/>
    </source>
</evidence>
<protein>
    <submittedName>
        <fullName evidence="2">Uncharacterized protein</fullName>
    </submittedName>
</protein>
<accession>A0A8E2JMZ5</accession>
<feature type="region of interest" description="Disordered" evidence="1">
    <location>
        <begin position="60"/>
        <end position="81"/>
    </location>
</feature>
<dbReference type="Proteomes" id="UP000250140">
    <property type="component" value="Unassembled WGS sequence"/>
</dbReference>